<dbReference type="PANTHER" id="PTHR11793">
    <property type="entry name" value="BASIC HELIX-LOOP-HELIX TRANSCRIPTION FACTOR"/>
    <property type="match status" value="1"/>
</dbReference>
<reference evidence="7 8" key="1">
    <citation type="journal article" date="2001" name="Nature">
        <title>Initial sequencing and analysis of the human genome.</title>
        <authorList>
            <consortium name="International Human Genome Sequencing Consortium"/>
            <person name="Lander E.S."/>
            <person name="Linton L.M."/>
            <person name="Birren B."/>
            <person name="Nusbaum C."/>
            <person name="Zody M.C."/>
            <person name="Baldwin J."/>
            <person name="Devon K."/>
            <person name="Dewar K."/>
            <person name="Doyle M."/>
            <person name="FitzHugh W."/>
            <person name="Funke R."/>
            <person name="Gage D."/>
            <person name="Harris K."/>
            <person name="Heaford A."/>
            <person name="Howland J."/>
            <person name="Kann L."/>
            <person name="Lehoczky J."/>
            <person name="LeVine R."/>
            <person name="McEwan P."/>
            <person name="McKernan K."/>
            <person name="Meldrim J."/>
            <person name="Mesirov J.P."/>
            <person name="Miranda C."/>
            <person name="Morris W."/>
            <person name="Naylor J."/>
            <person name="Raymond C."/>
            <person name="Rosetti M."/>
            <person name="Santos R."/>
            <person name="Sheridan A."/>
            <person name="Sougnez C."/>
            <person name="Stange-Thomann N."/>
            <person name="Stojanovic N."/>
            <person name="Subramanian A."/>
            <person name="Wyman D."/>
            <person name="Rogers J."/>
            <person name="Sulston J."/>
            <person name="Ainscough R."/>
            <person name="Beck S."/>
            <person name="Bentley D."/>
            <person name="Burton J."/>
            <person name="Clee C."/>
            <person name="Carter N."/>
            <person name="Coulson A."/>
            <person name="Deadman R."/>
            <person name="Deloukas P."/>
            <person name="Dunham A."/>
            <person name="Dunham I."/>
            <person name="Durbin R."/>
            <person name="French L."/>
            <person name="Grafham D."/>
            <person name="Gregory S."/>
            <person name="Hubbard T."/>
            <person name="Humphray S."/>
            <person name="Hunt A."/>
            <person name="Jones M."/>
            <person name="Lloyd C."/>
            <person name="McMurray A."/>
            <person name="Matthews L."/>
            <person name="Mercer S."/>
            <person name="Milne S."/>
            <person name="Mullikin J.C."/>
            <person name="Mungall A."/>
            <person name="Plumb R."/>
            <person name="Ross M."/>
            <person name="Shownkeen R."/>
            <person name="Sims S."/>
            <person name="Waterston R.H."/>
            <person name="Wilson R.K."/>
            <person name="Hillier L.W."/>
            <person name="McPherson J.D."/>
            <person name="Marra M.A."/>
            <person name="Mardis E.R."/>
            <person name="Fulton L.A."/>
            <person name="Chinwalla A.T."/>
            <person name="Pepin K.H."/>
            <person name="Gish W.R."/>
            <person name="Chissoe S.L."/>
            <person name="Wendl M.C."/>
            <person name="Delehaunty K.D."/>
            <person name="Miner T.L."/>
            <person name="Delehaunty A."/>
            <person name="Kramer J.B."/>
            <person name="Cook L.L."/>
            <person name="Fulton R.S."/>
            <person name="Johnson D.L."/>
            <person name="Minx P.J."/>
            <person name="Clifton S.W."/>
            <person name="Hawkins T."/>
            <person name="Branscomb E."/>
            <person name="Predki P."/>
            <person name="Richardson P."/>
            <person name="Wenning S."/>
            <person name="Slezak T."/>
            <person name="Doggett N."/>
            <person name="Cheng J.F."/>
            <person name="Olsen A."/>
            <person name="Lucas S."/>
            <person name="Elkin C."/>
            <person name="Uberbacher E."/>
            <person name="Frazier M."/>
            <person name="Gibbs R.A."/>
            <person name="Muzny D.M."/>
            <person name="Scherer S.E."/>
            <person name="Bouck J.B."/>
            <person name="Sodergren E.J."/>
            <person name="Worley K.C."/>
            <person name="Rives C.M."/>
            <person name="Gorrell J.H."/>
            <person name="Metzker M.L."/>
            <person name="Naylor S.L."/>
            <person name="Kucherlapati R.S."/>
            <person name="Nelson D.L."/>
            <person name="Weinstock G.M."/>
            <person name="Sakaki Y."/>
            <person name="Fujiyama A."/>
            <person name="Hattori M."/>
            <person name="Yada T."/>
            <person name="Toyoda A."/>
            <person name="Itoh T."/>
            <person name="Kawagoe C."/>
            <person name="Watanabe H."/>
            <person name="Totoki Y."/>
            <person name="Taylor T."/>
            <person name="Weissenbach J."/>
            <person name="Heilig R."/>
            <person name="Saurin W."/>
            <person name="Artiguenave F."/>
            <person name="Brottier P."/>
            <person name="Bruls T."/>
            <person name="Pelletier E."/>
            <person name="Robert C."/>
            <person name="Wincker P."/>
            <person name="Smith D.R."/>
            <person name="Doucette-Stamm L."/>
            <person name="Rubenfield M."/>
            <person name="Weinstock K."/>
            <person name="Lee H.M."/>
            <person name="Dubois J."/>
            <person name="Rosenthal A."/>
            <person name="Platzer M."/>
            <person name="Nyakatura G."/>
            <person name="Taudien S."/>
            <person name="Rump A."/>
            <person name="Yang H."/>
            <person name="Yu J."/>
            <person name="Wang J."/>
            <person name="Huang G."/>
            <person name="Gu J."/>
            <person name="Hood L."/>
            <person name="Rowen L."/>
            <person name="Madan A."/>
            <person name="Qin S."/>
            <person name="Davis R.W."/>
            <person name="Federspiel N.A."/>
            <person name="Abola A.P."/>
            <person name="Proctor M.J."/>
            <person name="Myers R.M."/>
            <person name="Schmutz J."/>
            <person name="Dickson M."/>
            <person name="Grimwood J."/>
            <person name="Cox D.R."/>
            <person name="Olson M.V."/>
            <person name="Kaul R."/>
            <person name="Raymond C."/>
            <person name="Shimizu N."/>
            <person name="Kawasaki K."/>
            <person name="Minoshima S."/>
            <person name="Evans G.A."/>
            <person name="Athanasiou M."/>
            <person name="Schultz R."/>
            <person name="Roe B.A."/>
            <person name="Chen F."/>
            <person name="Pan H."/>
            <person name="Ramser J."/>
            <person name="Lehrach H."/>
            <person name="Reinhardt R."/>
            <person name="McCombie W.R."/>
            <person name="de la Bastide M."/>
            <person name="Dedhia N."/>
            <person name="Blocker H."/>
            <person name="Hornischer K."/>
            <person name="Nordsiek G."/>
            <person name="Agarwala R."/>
            <person name="Aravind L."/>
            <person name="Bailey J.A."/>
            <person name="Bateman A."/>
            <person name="Batzoglou S."/>
            <person name="Birney E."/>
            <person name="Bork P."/>
            <person name="Brown D.G."/>
            <person name="Burge C.B."/>
            <person name="Cerutti L."/>
            <person name="Chen H.C."/>
            <person name="Church D."/>
            <person name="Clamp M."/>
            <person name="Copley R.R."/>
            <person name="Doerks T."/>
            <person name="Eddy S.R."/>
            <person name="Eichler E.E."/>
            <person name="Furey T.S."/>
            <person name="Galagan J."/>
            <person name="Gilbert J.G."/>
            <person name="Harmon C."/>
            <person name="Hayashizaki Y."/>
            <person name="Haussler D."/>
            <person name="Hermjakob H."/>
            <person name="Hokamp K."/>
            <person name="Jang W."/>
            <person name="Johnson L.S."/>
            <person name="Jones T.A."/>
            <person name="Kasif S."/>
            <person name="Kaspryzk A."/>
            <person name="Kennedy S."/>
            <person name="Kent W.J."/>
            <person name="Kitts P."/>
            <person name="Koonin E.V."/>
            <person name="Korf I."/>
            <person name="Kulp D."/>
            <person name="Lancet D."/>
            <person name="Lowe T.M."/>
            <person name="McLysaght A."/>
            <person name="Mikkelsen T."/>
            <person name="Moran J.V."/>
            <person name="Mulder N."/>
            <person name="Pollara V.J."/>
            <person name="Ponting C.P."/>
            <person name="Schuler G."/>
            <person name="Schultz J."/>
            <person name="Slater G."/>
            <person name="Smit A.F."/>
            <person name="Stupka E."/>
            <person name="Szustakowski J."/>
            <person name="Thierry-Mieg D."/>
            <person name="Thierry-Mieg J."/>
            <person name="Wagner L."/>
            <person name="Wallis J."/>
            <person name="Wheeler R."/>
            <person name="Williams A."/>
            <person name="Wolf Y.I."/>
            <person name="Wolfe K.H."/>
            <person name="Yang S.P."/>
            <person name="Yeh R.F."/>
            <person name="Collins F."/>
            <person name="Guyer M.S."/>
            <person name="Peterson J."/>
            <person name="Felsenfeld A."/>
            <person name="Wetterstrand K.A."/>
            <person name="Patrinos A."/>
            <person name="Morgan M.J."/>
            <person name="de Jong P."/>
            <person name="Catanese J.J."/>
            <person name="Osoegawa K."/>
            <person name="Shizuya H."/>
            <person name="Choi S."/>
            <person name="Chen Y.J."/>
        </authorList>
    </citation>
    <scope>NUCLEOTIDE SEQUENCE [LARGE SCALE GENOMIC DNA]</scope>
</reference>
<evidence type="ECO:0000256" key="6">
    <source>
        <dbReference type="SAM" id="MobiDB-lite"/>
    </source>
</evidence>
<dbReference type="PANTHER" id="PTHR11793:SF7">
    <property type="entry name" value="TRANSCRIPTION FACTOR E2-ALPHA"/>
    <property type="match status" value="1"/>
</dbReference>
<keyword evidence="2" id="KW-0805">Transcription regulation</keyword>
<reference evidence="7" key="5">
    <citation type="submission" date="2025-09" db="UniProtKB">
        <authorList>
            <consortium name="Ensembl"/>
        </authorList>
    </citation>
    <scope>IDENTIFICATION</scope>
</reference>
<evidence type="ECO:0000256" key="5">
    <source>
        <dbReference type="ARBA" id="ARBA00023242"/>
    </source>
</evidence>
<reference evidence="7 8" key="2">
    <citation type="journal article" date="2004" name="Nature">
        <title>The DNA sequence and biology of human chromosome 19.</title>
        <authorList>
            <person name="Grimwood J."/>
            <person name="Gordon L.A."/>
            <person name="Olsen A."/>
            <person name="Terry A."/>
            <person name="Schmutz J."/>
            <person name="Lamerdin J."/>
            <person name="Hellsten U."/>
            <person name="Goodstein D."/>
            <person name="Couronne O."/>
            <person name="Tran-Gyamfi M."/>
            <person name="Aerts A."/>
            <person name="Altherr M."/>
            <person name="Ashworth L."/>
            <person name="Bajorek E."/>
            <person name="Black S."/>
            <person name="Branscomb E."/>
            <person name="Caenepeel S."/>
            <person name="Carrano A."/>
            <person name="Caoile C."/>
            <person name="Chan Y.M."/>
            <person name="Christensen M."/>
            <person name="Cleland C.A."/>
            <person name="Copeland A."/>
            <person name="Dalin E."/>
            <person name="Dehal P."/>
            <person name="Denys M."/>
            <person name="Detter J.C."/>
            <person name="Escobar J."/>
            <person name="Flowers D."/>
            <person name="Fotopulos D."/>
            <person name="Garcia C."/>
            <person name="Georgescu A.M."/>
            <person name="Glavina T."/>
            <person name="Gomez M."/>
            <person name="Gonzales E."/>
            <person name="Groza M."/>
            <person name="Hammon N."/>
            <person name="Hawkins T."/>
            <person name="Haydu L."/>
            <person name="Ho I."/>
            <person name="Huang W."/>
            <person name="Israni S."/>
            <person name="Jett J."/>
            <person name="Kadner K."/>
            <person name="Kimball H."/>
            <person name="Kobayashi A."/>
            <person name="Larionov V."/>
            <person name="Leem S.H."/>
            <person name="Lopez F."/>
            <person name="Lou Y."/>
            <person name="Lowry S."/>
            <person name="Malfatti S."/>
            <person name="Martinez D."/>
            <person name="McCready P."/>
            <person name="Medina C."/>
            <person name="Morgan J."/>
            <person name="Nelson K."/>
            <person name="Nolan M."/>
            <person name="Ovcharenko I."/>
            <person name="Pitluck S."/>
            <person name="Pollard M."/>
            <person name="Popkie A.P."/>
            <person name="Predki P."/>
            <person name="Quan G."/>
            <person name="Ramirez L."/>
            <person name="Rash S."/>
            <person name="Retterer J."/>
            <person name="Rodriguez A."/>
            <person name="Rogers S."/>
            <person name="Salamov A."/>
            <person name="Salazar A."/>
            <person name="She X."/>
            <person name="Smith D."/>
            <person name="Slezak T."/>
            <person name="Solovyev V."/>
            <person name="Thayer N."/>
            <person name="Tice H."/>
            <person name="Tsai M."/>
            <person name="Ustaszewska A."/>
            <person name="Vo N."/>
            <person name="Wagner M."/>
            <person name="Wheeler J."/>
            <person name="Wu K."/>
            <person name="Xie G."/>
            <person name="Yang J."/>
            <person name="Dubchak I."/>
            <person name="Furey T.S."/>
            <person name="DeJong P."/>
            <person name="Dickson M."/>
            <person name="Gordon D."/>
            <person name="Eichler E.E."/>
            <person name="Pennacchio L.A."/>
            <person name="Richardson P."/>
            <person name="Stubbs L."/>
            <person name="Rokhsar D.S."/>
            <person name="Myers R.M."/>
            <person name="Rubin E.M."/>
            <person name="Lucas S.M."/>
        </authorList>
    </citation>
    <scope>NUCLEOTIDE SEQUENCE [LARGE SCALE GENOMIC DNA]</scope>
</reference>
<dbReference type="AlphaFoldDB" id="A0A994J7B2"/>
<name>A0A994J7B2_HUMAN</name>
<dbReference type="InterPro" id="IPR051098">
    <property type="entry name" value="NeuroDiff_E-box_TFs"/>
</dbReference>
<evidence type="ECO:0000313" key="8">
    <source>
        <dbReference type="Proteomes" id="UP000005640"/>
    </source>
</evidence>
<reference evidence="7 8" key="3">
    <citation type="journal article" date="2004" name="Nature">
        <title>Finishing the euchromatic sequence of the human genome.</title>
        <authorList>
            <consortium name="International Human Genome Sequencing Consortium"/>
        </authorList>
    </citation>
    <scope>NUCLEOTIDE SEQUENCE [LARGE SCALE GENOMIC DNA]</scope>
</reference>
<protein>
    <submittedName>
        <fullName evidence="7">Transcription factor 3</fullName>
    </submittedName>
</protein>
<dbReference type="EMBL" id="AC005321">
    <property type="status" value="NOT_ANNOTATED_CDS"/>
    <property type="molecule type" value="Genomic_DNA"/>
</dbReference>
<dbReference type="GeneTree" id="ENSGT00940000157036"/>
<dbReference type="GO" id="GO:0005634">
    <property type="term" value="C:nucleus"/>
    <property type="evidence" value="ECO:0007669"/>
    <property type="project" value="UniProtKB-SubCell"/>
</dbReference>
<dbReference type="GO" id="GO:0006355">
    <property type="term" value="P:regulation of DNA-templated transcription"/>
    <property type="evidence" value="ECO:0007669"/>
    <property type="project" value="UniProtKB-ARBA"/>
</dbReference>
<reference evidence="7" key="4">
    <citation type="submission" date="2025-08" db="UniProtKB">
        <authorList>
            <consortium name="Ensembl"/>
        </authorList>
    </citation>
    <scope>IDENTIFICATION</scope>
</reference>
<proteinExistence type="evidence at protein level"/>
<evidence type="ECO:0000256" key="1">
    <source>
        <dbReference type="ARBA" id="ARBA00004123"/>
    </source>
</evidence>
<dbReference type="SMR" id="A0A994J7B2"/>
<gene>
    <name evidence="7" type="primary">TCF3</name>
</gene>
<keyword evidence="5" id="KW-0539">Nucleus</keyword>
<dbReference type="GO" id="GO:0003677">
    <property type="term" value="F:DNA binding"/>
    <property type="evidence" value="ECO:0007669"/>
    <property type="project" value="UniProtKB-KW"/>
</dbReference>
<dbReference type="EMBL" id="KC877695">
    <property type="status" value="NOT_ANNOTATED_CDS"/>
    <property type="molecule type" value="Genomic_DNA"/>
</dbReference>
<dbReference type="Ensembl" id="ENST00000705032.1">
    <property type="protein sequence ID" value="ENSP00000516067.1"/>
    <property type="gene ID" value="ENSG00000071564.20"/>
</dbReference>
<comment type="subcellular location">
    <subcellularLocation>
        <location evidence="1">Nucleus</location>
    </subcellularLocation>
</comment>
<evidence type="ECO:0000313" key="7">
    <source>
        <dbReference type="Ensembl" id="ENSP00000516067.1"/>
    </source>
</evidence>
<evidence type="ECO:0000256" key="4">
    <source>
        <dbReference type="ARBA" id="ARBA00023163"/>
    </source>
</evidence>
<dbReference type="OrthoDB" id="10034090at2759"/>
<keyword evidence="9 10" id="KW-1267">Proteomics identification</keyword>
<evidence type="ECO:0000256" key="2">
    <source>
        <dbReference type="ARBA" id="ARBA00023015"/>
    </source>
</evidence>
<evidence type="ECO:0007829" key="10">
    <source>
        <dbReference type="ProteomicsDB" id="A0A994J7B2"/>
    </source>
</evidence>
<dbReference type="OpenTargets" id="ENSG00000071564"/>
<keyword evidence="4" id="KW-0804">Transcription</keyword>
<feature type="region of interest" description="Disordered" evidence="6">
    <location>
        <begin position="37"/>
        <end position="91"/>
    </location>
</feature>
<dbReference type="HGNC" id="HGNC:11633">
    <property type="gene designation" value="TCF3"/>
</dbReference>
<keyword evidence="3" id="KW-0238">DNA-binding</keyword>
<dbReference type="Proteomes" id="UP000005640">
    <property type="component" value="Chromosome 19"/>
</dbReference>
<dbReference type="EMBL" id="AC006274">
    <property type="status" value="NOT_ANNOTATED_CDS"/>
    <property type="molecule type" value="Genomic_DNA"/>
</dbReference>
<keyword evidence="8" id="KW-1185">Reference proteome</keyword>
<feature type="compositionally biased region" description="Low complexity" evidence="6">
    <location>
        <begin position="55"/>
        <end position="68"/>
    </location>
</feature>
<sequence length="132" mass="13681">MNQPQRMAPVGTDKELSDLLDFSMMFPLPVTNGKGRPASLAGAQFGGSGLEDRPSSGSWGSGDQSSSSFDPSRTFSEGTHFTESHSSLSSSTFLGPGLGVILGCGILPFSGTRRFEAVFLLAFRGAVGVCAA</sequence>
<evidence type="ECO:0000256" key="3">
    <source>
        <dbReference type="ARBA" id="ARBA00023125"/>
    </source>
</evidence>
<feature type="compositionally biased region" description="Polar residues" evidence="6">
    <location>
        <begin position="69"/>
        <end position="79"/>
    </location>
</feature>
<organism evidence="7 8">
    <name type="scientific">Homo sapiens</name>
    <name type="common">Human</name>
    <dbReference type="NCBI Taxonomy" id="9606"/>
    <lineage>
        <taxon>Eukaryota</taxon>
        <taxon>Metazoa</taxon>
        <taxon>Chordata</taxon>
        <taxon>Craniata</taxon>
        <taxon>Vertebrata</taxon>
        <taxon>Euteleostomi</taxon>
        <taxon>Mammalia</taxon>
        <taxon>Eutheria</taxon>
        <taxon>Euarchontoglires</taxon>
        <taxon>Primates</taxon>
        <taxon>Haplorrhini</taxon>
        <taxon>Catarrhini</taxon>
        <taxon>Hominidae</taxon>
        <taxon>Homo</taxon>
    </lineage>
</organism>
<dbReference type="Ensembl" id="ENST00000705032.1">
    <property type="protein sequence ID" value="ENSP00000516067.1"/>
    <property type="gene ID" value="ENSG00000071564.19"/>
</dbReference>
<accession>A0A994J7B2</accession>
<evidence type="ECO:0007829" key="9">
    <source>
        <dbReference type="PeptideAtlas" id="A0A994J7B2"/>
    </source>
</evidence>